<dbReference type="OrthoDB" id="1801573at2"/>
<keyword evidence="2" id="KW-1185">Reference proteome</keyword>
<accession>G8NRA1</accession>
<dbReference type="RefSeq" id="WP_014265058.1">
    <property type="nucleotide sequence ID" value="NC_016631.1"/>
</dbReference>
<dbReference type="AlphaFoldDB" id="G8NRA1"/>
<dbReference type="EMBL" id="CP003130">
    <property type="protein sequence ID" value="AEU36179.1"/>
    <property type="molecule type" value="Genomic_DNA"/>
</dbReference>
<dbReference type="STRING" id="682795.AciX8_1843"/>
<evidence type="ECO:0000313" key="2">
    <source>
        <dbReference type="Proteomes" id="UP000007113"/>
    </source>
</evidence>
<name>G8NRA1_GRAMM</name>
<dbReference type="KEGG" id="gma:AciX8_1843"/>
<protein>
    <submittedName>
        <fullName evidence="1">Uncharacterized protein</fullName>
    </submittedName>
</protein>
<proteinExistence type="predicted"/>
<dbReference type="Proteomes" id="UP000007113">
    <property type="component" value="Chromosome"/>
</dbReference>
<evidence type="ECO:0000313" key="1">
    <source>
        <dbReference type="EMBL" id="AEU36179.1"/>
    </source>
</evidence>
<dbReference type="HOGENOM" id="CLU_2081496_0_0_0"/>
<gene>
    <name evidence="1" type="ordered locus">AciX8_1843</name>
</gene>
<reference evidence="1 2" key="1">
    <citation type="submission" date="2011-11" db="EMBL/GenBank/DDBJ databases">
        <title>Complete sequence of Granulicella mallensis MP5ACTX8.</title>
        <authorList>
            <consortium name="US DOE Joint Genome Institute"/>
            <person name="Lucas S."/>
            <person name="Copeland A."/>
            <person name="Lapidus A."/>
            <person name="Cheng J.-F."/>
            <person name="Goodwin L."/>
            <person name="Pitluck S."/>
            <person name="Peters L."/>
            <person name="Lu M."/>
            <person name="Detter J.C."/>
            <person name="Han C."/>
            <person name="Tapia R."/>
            <person name="Land M."/>
            <person name="Hauser L."/>
            <person name="Kyrpides N."/>
            <person name="Ivanova N."/>
            <person name="Mikhailova N."/>
            <person name="Pagani I."/>
            <person name="Rawat S."/>
            <person name="Mannisto M."/>
            <person name="Haggblom M."/>
            <person name="Woyke T."/>
        </authorList>
    </citation>
    <scope>NUCLEOTIDE SEQUENCE [LARGE SCALE GENOMIC DNA]</scope>
    <source>
        <strain evidence="2">ATCC BAA-1857 / DSM 23137 / MP5ACTX8</strain>
    </source>
</reference>
<sequence length="117" mass="12695">MSENNQVAGTVGKDPTLPDVSLILNGVERHLCYDFNAIAQAEIHTGINLLKNITDVSATNLRALLWAALLKENPKLTIEEVGSWISLHKVPAIHNAIITAWFGSLDEPEPKGEDAGE</sequence>
<organism evidence="1 2">
    <name type="scientific">Granulicella mallensis (strain ATCC BAA-1857 / DSM 23137 / MP5ACTX8)</name>
    <dbReference type="NCBI Taxonomy" id="682795"/>
    <lineage>
        <taxon>Bacteria</taxon>
        <taxon>Pseudomonadati</taxon>
        <taxon>Acidobacteriota</taxon>
        <taxon>Terriglobia</taxon>
        <taxon>Terriglobales</taxon>
        <taxon>Acidobacteriaceae</taxon>
        <taxon>Granulicella</taxon>
    </lineage>
</organism>